<dbReference type="GO" id="GO:0005096">
    <property type="term" value="F:GTPase activator activity"/>
    <property type="evidence" value="ECO:0007669"/>
    <property type="project" value="UniProtKB-KW"/>
</dbReference>
<feature type="compositionally biased region" description="Basic and acidic residues" evidence="2">
    <location>
        <begin position="338"/>
        <end position="351"/>
    </location>
</feature>
<dbReference type="EMBL" id="KN839861">
    <property type="protein sequence ID" value="KIJ61536.1"/>
    <property type="molecule type" value="Genomic_DNA"/>
</dbReference>
<organism evidence="4 5">
    <name type="scientific">Hydnomerulius pinastri MD-312</name>
    <dbReference type="NCBI Taxonomy" id="994086"/>
    <lineage>
        <taxon>Eukaryota</taxon>
        <taxon>Fungi</taxon>
        <taxon>Dikarya</taxon>
        <taxon>Basidiomycota</taxon>
        <taxon>Agaricomycotina</taxon>
        <taxon>Agaricomycetes</taxon>
        <taxon>Agaricomycetidae</taxon>
        <taxon>Boletales</taxon>
        <taxon>Boletales incertae sedis</taxon>
        <taxon>Leucogyrophana</taxon>
    </lineage>
</organism>
<evidence type="ECO:0000256" key="2">
    <source>
        <dbReference type="SAM" id="MobiDB-lite"/>
    </source>
</evidence>
<feature type="domain" description="Rab-GAP TBC" evidence="3">
    <location>
        <begin position="23"/>
        <end position="231"/>
    </location>
</feature>
<dbReference type="InterPro" id="IPR035969">
    <property type="entry name" value="Rab-GAP_TBC_sf"/>
</dbReference>
<feature type="region of interest" description="Disordered" evidence="2">
    <location>
        <begin position="292"/>
        <end position="368"/>
    </location>
</feature>
<dbReference type="Gene3D" id="1.10.8.1310">
    <property type="match status" value="1"/>
</dbReference>
<dbReference type="HOGENOM" id="CLU_024796_0_0_1"/>
<keyword evidence="5" id="KW-1185">Reference proteome</keyword>
<reference evidence="4 5" key="1">
    <citation type="submission" date="2014-04" db="EMBL/GenBank/DDBJ databases">
        <title>Evolutionary Origins and Diversification of the Mycorrhizal Mutualists.</title>
        <authorList>
            <consortium name="DOE Joint Genome Institute"/>
            <consortium name="Mycorrhizal Genomics Consortium"/>
            <person name="Kohler A."/>
            <person name="Kuo A."/>
            <person name="Nagy L.G."/>
            <person name="Floudas D."/>
            <person name="Copeland A."/>
            <person name="Barry K.W."/>
            <person name="Cichocki N."/>
            <person name="Veneault-Fourrey C."/>
            <person name="LaButti K."/>
            <person name="Lindquist E.A."/>
            <person name="Lipzen A."/>
            <person name="Lundell T."/>
            <person name="Morin E."/>
            <person name="Murat C."/>
            <person name="Riley R."/>
            <person name="Ohm R."/>
            <person name="Sun H."/>
            <person name="Tunlid A."/>
            <person name="Henrissat B."/>
            <person name="Grigoriev I.V."/>
            <person name="Hibbett D.S."/>
            <person name="Martin F."/>
        </authorList>
    </citation>
    <scope>NUCLEOTIDE SEQUENCE [LARGE SCALE GENOMIC DNA]</scope>
    <source>
        <strain evidence="4 5">MD-312</strain>
    </source>
</reference>
<evidence type="ECO:0000256" key="1">
    <source>
        <dbReference type="ARBA" id="ARBA00022468"/>
    </source>
</evidence>
<feature type="region of interest" description="Disordered" evidence="2">
    <location>
        <begin position="394"/>
        <end position="544"/>
    </location>
</feature>
<dbReference type="Proteomes" id="UP000053820">
    <property type="component" value="Unassembled WGS sequence"/>
</dbReference>
<dbReference type="GO" id="GO:0005789">
    <property type="term" value="C:endoplasmic reticulum membrane"/>
    <property type="evidence" value="ECO:0007669"/>
    <property type="project" value="TreeGrafter"/>
</dbReference>
<evidence type="ECO:0000313" key="5">
    <source>
        <dbReference type="Proteomes" id="UP000053820"/>
    </source>
</evidence>
<feature type="compositionally biased region" description="Basic and acidic residues" evidence="2">
    <location>
        <begin position="292"/>
        <end position="306"/>
    </location>
</feature>
<dbReference type="Gene3D" id="1.10.472.80">
    <property type="entry name" value="Ypt/Rab-GAP domain of gyp1p, domain 3"/>
    <property type="match status" value="1"/>
</dbReference>
<feature type="compositionally biased region" description="Low complexity" evidence="2">
    <location>
        <begin position="446"/>
        <end position="473"/>
    </location>
</feature>
<dbReference type="InterPro" id="IPR045913">
    <property type="entry name" value="TBC20/Gyp8-like"/>
</dbReference>
<feature type="compositionally biased region" description="Polar residues" evidence="2">
    <location>
        <begin position="394"/>
        <end position="413"/>
    </location>
</feature>
<evidence type="ECO:0000259" key="3">
    <source>
        <dbReference type="PROSITE" id="PS50086"/>
    </source>
</evidence>
<dbReference type="Pfam" id="PF00566">
    <property type="entry name" value="RabGAP-TBC"/>
    <property type="match status" value="1"/>
</dbReference>
<proteinExistence type="predicted"/>
<feature type="compositionally biased region" description="Low complexity" evidence="2">
    <location>
        <begin position="514"/>
        <end position="534"/>
    </location>
</feature>
<keyword evidence="1" id="KW-0343">GTPase activation</keyword>
<dbReference type="PROSITE" id="PS50086">
    <property type="entry name" value="TBC_RABGAP"/>
    <property type="match status" value="1"/>
</dbReference>
<dbReference type="PANTHER" id="PTHR20913">
    <property type="entry name" value="TBC1 DOMAIN FAMILY MEMBER 20/GTPASE"/>
    <property type="match status" value="1"/>
</dbReference>
<dbReference type="InterPro" id="IPR000195">
    <property type="entry name" value="Rab-GAP-TBC_dom"/>
</dbReference>
<gene>
    <name evidence="4" type="ORF">HYDPIDRAFT_31147</name>
</gene>
<dbReference type="AlphaFoldDB" id="A0A0C9WBV5"/>
<evidence type="ECO:0000313" key="4">
    <source>
        <dbReference type="EMBL" id="KIJ61536.1"/>
    </source>
</evidence>
<dbReference type="SMART" id="SM00164">
    <property type="entry name" value="TBC"/>
    <property type="match status" value="1"/>
</dbReference>
<name>A0A0C9WBV5_9AGAM</name>
<accession>A0A0C9WBV5</accession>
<dbReference type="OrthoDB" id="206700at2759"/>
<dbReference type="GO" id="GO:0006888">
    <property type="term" value="P:endoplasmic reticulum to Golgi vesicle-mediated transport"/>
    <property type="evidence" value="ECO:0007669"/>
    <property type="project" value="TreeGrafter"/>
</dbReference>
<protein>
    <recommendedName>
        <fullName evidence="3">Rab-GAP TBC domain-containing protein</fullName>
    </recommendedName>
</protein>
<dbReference type="PANTHER" id="PTHR20913:SF7">
    <property type="entry name" value="RE60063P"/>
    <property type="match status" value="1"/>
</dbReference>
<sequence>MDTTTNDEELTWESLLERSLRPGGFGEDRVRIWPAVLGVQPLADPPPYTELANEAAGLVDESTNDNGGYGYEETDPHADERQIGLDTDRSFVLYPVESSGTPPRDALQTDLHSLLVSLFRKRRSLRYFQGFHDILSVLFLTLPRPLHLACAEKMALHRVRDAMGAGLEPILGLLRVLRNLLRLVDPDYAELLESTSPLPYHALPHLLTLFSHDVPTLPLIQHVWDFLLVREPIAVVWLVAALVLHRKPSVHLLAEQDEEGMIHSLLGGLPELVDAEPEPMLSDLDNVVDADARGAHGNEHGNEHPQDAVTALEDPTNNGDGGLEAILDEEGNAYQSPAERKTSGRHAENEHAVATLDADEDKKTSRDTIDDTRIDQVLGLADSDTIMSEGVELLSSTASPSADSRQPSNTVPSPDSALLSESVGEDSASAAQHESPKPGSPAVGIPSDSRSHSLPSSSRSTSPEGSISPSRSSQGDVTLAGSPDLSASKIDPSASPPRSRPTHPSSLEPSSTASLPPTRRSSGTSSRHTSPSRAPKSRSKPVPLSLPQLLRQTEALLATYPPSHPSLHVSEIMGPDSVVRTWQAPTISAKAGNTLPEKVPYSQTDDYLESLAHSSHVVIPSPPPSPLLLPRLPEKKLRPPPKSAGKGLLRRGVGFRLGALTPAERRVLLAGALLVVGAAIALKVGKVPCVSGLVDGSGGEGLKRLWHGKWSLVSSVVAAWGRGLP</sequence>
<dbReference type="SUPFAM" id="SSF47923">
    <property type="entry name" value="Ypt/Rab-GAP domain of gyp1p"/>
    <property type="match status" value="2"/>
</dbReference>